<keyword evidence="4" id="KW-0862">Zinc</keyword>
<reference evidence="6 7" key="1">
    <citation type="submission" date="2016-10" db="EMBL/GenBank/DDBJ databases">
        <authorList>
            <person name="de Groot N.N."/>
        </authorList>
    </citation>
    <scope>NUCLEOTIDE SEQUENCE [LARGE SCALE GENOMIC DNA]</scope>
    <source>
        <strain evidence="6 7">DSM 527</strain>
    </source>
</reference>
<evidence type="ECO:0000256" key="2">
    <source>
        <dbReference type="ARBA" id="ARBA00022723"/>
    </source>
</evidence>
<dbReference type="Gene3D" id="3.60.15.10">
    <property type="entry name" value="Ribonuclease Z/Hydroxyacylglutathione hydrolase-like"/>
    <property type="match status" value="1"/>
</dbReference>
<evidence type="ECO:0000259" key="5">
    <source>
        <dbReference type="SMART" id="SM00849"/>
    </source>
</evidence>
<dbReference type="AlphaFoldDB" id="A0A1G8ADG5"/>
<comment type="similarity">
    <text evidence="1">Belongs to the metallo-beta-lactamase superfamily.</text>
</comment>
<feature type="domain" description="Metallo-beta-lactamase" evidence="5">
    <location>
        <begin position="97"/>
        <end position="302"/>
    </location>
</feature>
<dbReference type="GO" id="GO:0016787">
    <property type="term" value="F:hydrolase activity"/>
    <property type="evidence" value="ECO:0007669"/>
    <property type="project" value="UniProtKB-KW"/>
</dbReference>
<accession>A0A1G8ADG5</accession>
<dbReference type="Proteomes" id="UP000199045">
    <property type="component" value="Unassembled WGS sequence"/>
</dbReference>
<proteinExistence type="inferred from homology"/>
<protein>
    <submittedName>
        <fullName evidence="6">Glyoxylase, beta-lactamase superfamily II</fullName>
    </submittedName>
</protein>
<dbReference type="PANTHER" id="PTHR42978:SF6">
    <property type="entry name" value="QUORUM-QUENCHING LACTONASE YTNP-RELATED"/>
    <property type="match status" value="1"/>
</dbReference>
<dbReference type="EMBL" id="FNBN01000009">
    <property type="protein sequence ID" value="SDH19002.1"/>
    <property type="molecule type" value="Genomic_DNA"/>
</dbReference>
<dbReference type="CDD" id="cd07720">
    <property type="entry name" value="OPHC2-like_MBL-fold"/>
    <property type="match status" value="1"/>
</dbReference>
<evidence type="ECO:0000256" key="3">
    <source>
        <dbReference type="ARBA" id="ARBA00022801"/>
    </source>
</evidence>
<dbReference type="GO" id="GO:0046872">
    <property type="term" value="F:metal ion binding"/>
    <property type="evidence" value="ECO:0007669"/>
    <property type="project" value="UniProtKB-KW"/>
</dbReference>
<dbReference type="PANTHER" id="PTHR42978">
    <property type="entry name" value="QUORUM-QUENCHING LACTONASE YTNP-RELATED-RELATED"/>
    <property type="match status" value="1"/>
</dbReference>
<name>A0A1G8ADG5_CHIFI</name>
<sequence>MIKANFRFKYFLLKLMLSFCVMMGAMLYHVPLTFAQDTVRTFPQPASYHMMLGDVEIIAFSDGSIAQDLDKILTNTQPGEVKKLTELNFQTPVVEASVNAYLLKINGKLILVDAGTSELYGPTLGHLPANMIRAGYKPEQIDAVLITHIHTDHTGGLMDGARMVFPNAEIYVSKREADYWLSDESYAKAPARLKPYFDQARLKMMPYVKAGKVRTYEYGKELFPGILPVASPGHTPGHSFYQVTSKGEKILFWGDIMHFAAVQFADPDVTIVYDVDSAAAAQARKKAYEDAAKGKYWIAADHISFPGIGHIRKLEKGYRWFPINYTTSGIGQ</sequence>
<dbReference type="SMART" id="SM00849">
    <property type="entry name" value="Lactamase_B"/>
    <property type="match status" value="1"/>
</dbReference>
<organism evidence="6 7">
    <name type="scientific">Chitinophaga filiformis</name>
    <name type="common">Myxococcus filiformis</name>
    <name type="synonym">Flexibacter filiformis</name>
    <dbReference type="NCBI Taxonomy" id="104663"/>
    <lineage>
        <taxon>Bacteria</taxon>
        <taxon>Pseudomonadati</taxon>
        <taxon>Bacteroidota</taxon>
        <taxon>Chitinophagia</taxon>
        <taxon>Chitinophagales</taxon>
        <taxon>Chitinophagaceae</taxon>
        <taxon>Chitinophaga</taxon>
    </lineage>
</organism>
<dbReference type="InterPro" id="IPR051013">
    <property type="entry name" value="MBL_superfamily_lactonases"/>
</dbReference>
<dbReference type="SUPFAM" id="SSF56281">
    <property type="entry name" value="Metallo-hydrolase/oxidoreductase"/>
    <property type="match status" value="1"/>
</dbReference>
<evidence type="ECO:0000313" key="7">
    <source>
        <dbReference type="Proteomes" id="UP000199045"/>
    </source>
</evidence>
<dbReference type="InterPro" id="IPR001279">
    <property type="entry name" value="Metallo-B-lactamas"/>
</dbReference>
<dbReference type="Pfam" id="PF00753">
    <property type="entry name" value="Lactamase_B"/>
    <property type="match status" value="1"/>
</dbReference>
<dbReference type="InterPro" id="IPR036866">
    <property type="entry name" value="RibonucZ/Hydroxyglut_hydro"/>
</dbReference>
<evidence type="ECO:0000256" key="4">
    <source>
        <dbReference type="ARBA" id="ARBA00022833"/>
    </source>
</evidence>
<keyword evidence="3" id="KW-0378">Hydrolase</keyword>
<keyword evidence="2" id="KW-0479">Metal-binding</keyword>
<dbReference type="RefSeq" id="WP_245705541.1">
    <property type="nucleotide sequence ID" value="NZ_FNBN01000009.1"/>
</dbReference>
<evidence type="ECO:0000256" key="1">
    <source>
        <dbReference type="ARBA" id="ARBA00007749"/>
    </source>
</evidence>
<dbReference type="STRING" id="104663.SAMN04488121_109215"/>
<evidence type="ECO:0000313" key="6">
    <source>
        <dbReference type="EMBL" id="SDH19002.1"/>
    </source>
</evidence>
<gene>
    <name evidence="6" type="ORF">SAMN04488121_109215</name>
</gene>